<sequence length="102" mass="11845">MRYSKPTNFNDLLELSPLMKIIRETSVLDELNEQMQSLFPVEFKGFYRVVGFDAEAILIEVVNATVRQAFLFQQSPLLQLIQSYYPSVNKLTFKINPELKPT</sequence>
<organism evidence="1 3">
    <name type="scientific">Canicola haemoglobinophilus</name>
    <dbReference type="NCBI Taxonomy" id="733"/>
    <lineage>
        <taxon>Bacteria</taxon>
        <taxon>Pseudomonadati</taxon>
        <taxon>Pseudomonadota</taxon>
        <taxon>Gammaproteobacteria</taxon>
        <taxon>Pasteurellales</taxon>
        <taxon>Pasteurellaceae</taxon>
        <taxon>Canicola</taxon>
    </lineage>
</organism>
<dbReference type="OrthoDB" id="5683143at2"/>
<dbReference type="EMBL" id="UGHF01000001">
    <property type="protein sequence ID" value="STO60844.1"/>
    <property type="molecule type" value="Genomic_DNA"/>
</dbReference>
<evidence type="ECO:0000313" key="4">
    <source>
        <dbReference type="Proteomes" id="UP000254496"/>
    </source>
</evidence>
<evidence type="ECO:0000313" key="2">
    <source>
        <dbReference type="EMBL" id="STO68258.1"/>
    </source>
</evidence>
<name>A0A1V4B0M2_9PAST</name>
<accession>A0A1V4B0M2</accession>
<gene>
    <name evidence="1" type="ORF">NCTC1659_02145</name>
    <name evidence="2" type="ORF">NCTC8540_00747</name>
</gene>
<dbReference type="STRING" id="733.B0186_06760"/>
<dbReference type="AlphaFoldDB" id="A0A1V4B0M2"/>
<proteinExistence type="predicted"/>
<reference evidence="3 4" key="1">
    <citation type="submission" date="2018-06" db="EMBL/GenBank/DDBJ databases">
        <authorList>
            <consortium name="Pathogen Informatics"/>
            <person name="Doyle S."/>
        </authorList>
    </citation>
    <scope>NUCLEOTIDE SEQUENCE [LARGE SCALE GENOMIC DNA]</scope>
    <source>
        <strain evidence="1 3">NCTC1659</strain>
        <strain evidence="2 4">NCTC8540</strain>
    </source>
</reference>
<keyword evidence="3" id="KW-1185">Reference proteome</keyword>
<dbReference type="EMBL" id="UGHJ01000001">
    <property type="protein sequence ID" value="STO68258.1"/>
    <property type="molecule type" value="Genomic_DNA"/>
</dbReference>
<evidence type="ECO:0000313" key="1">
    <source>
        <dbReference type="EMBL" id="STO60844.1"/>
    </source>
</evidence>
<dbReference type="Proteomes" id="UP000254329">
    <property type="component" value="Unassembled WGS sequence"/>
</dbReference>
<dbReference type="RefSeq" id="WP_078218611.1">
    <property type="nucleotide sequence ID" value="NZ_MUXZ01000018.1"/>
</dbReference>
<protein>
    <submittedName>
        <fullName evidence="1">Protein of uncharacterized function (DUF721)</fullName>
    </submittedName>
</protein>
<dbReference type="Proteomes" id="UP000254496">
    <property type="component" value="Unassembled WGS sequence"/>
</dbReference>
<evidence type="ECO:0000313" key="3">
    <source>
        <dbReference type="Proteomes" id="UP000254329"/>
    </source>
</evidence>